<accession>A0ABR2HWQ7</accession>
<evidence type="ECO:0000256" key="1">
    <source>
        <dbReference type="SAM" id="Phobius"/>
    </source>
</evidence>
<keyword evidence="1" id="KW-0472">Membrane</keyword>
<dbReference type="Proteomes" id="UP001470230">
    <property type="component" value="Unassembled WGS sequence"/>
</dbReference>
<keyword evidence="1" id="KW-0812">Transmembrane</keyword>
<evidence type="ECO:0000313" key="3">
    <source>
        <dbReference type="Proteomes" id="UP001470230"/>
    </source>
</evidence>
<organism evidence="2 3">
    <name type="scientific">Tritrichomonas musculus</name>
    <dbReference type="NCBI Taxonomy" id="1915356"/>
    <lineage>
        <taxon>Eukaryota</taxon>
        <taxon>Metamonada</taxon>
        <taxon>Parabasalia</taxon>
        <taxon>Tritrichomonadida</taxon>
        <taxon>Tritrichomonadidae</taxon>
        <taxon>Tritrichomonas</taxon>
    </lineage>
</organism>
<dbReference type="EMBL" id="JAPFFF010000021">
    <property type="protein sequence ID" value="KAK8853952.1"/>
    <property type="molecule type" value="Genomic_DNA"/>
</dbReference>
<gene>
    <name evidence="2" type="ORF">M9Y10_016500</name>
</gene>
<feature type="transmembrane region" description="Helical" evidence="1">
    <location>
        <begin position="1621"/>
        <end position="1641"/>
    </location>
</feature>
<keyword evidence="3" id="KW-1185">Reference proteome</keyword>
<evidence type="ECO:0008006" key="4">
    <source>
        <dbReference type="Google" id="ProtNLM"/>
    </source>
</evidence>
<proteinExistence type="predicted"/>
<evidence type="ECO:0000313" key="2">
    <source>
        <dbReference type="EMBL" id="KAK8853952.1"/>
    </source>
</evidence>
<protein>
    <recommendedName>
        <fullName evidence="4">PA14 domain-containing protein</fullName>
    </recommendedName>
</protein>
<dbReference type="Gene3D" id="2.60.120.260">
    <property type="entry name" value="Galactose-binding domain-like"/>
    <property type="match status" value="6"/>
</dbReference>
<keyword evidence="1" id="KW-1133">Transmembrane helix</keyword>
<comment type="caution">
    <text evidence="2">The sequence shown here is derived from an EMBL/GenBank/DDBJ whole genome shotgun (WGS) entry which is preliminary data.</text>
</comment>
<reference evidence="2 3" key="1">
    <citation type="submission" date="2024-04" db="EMBL/GenBank/DDBJ databases">
        <title>Tritrichomonas musculus Genome.</title>
        <authorList>
            <person name="Alves-Ferreira E."/>
            <person name="Grigg M."/>
            <person name="Lorenzi H."/>
            <person name="Galac M."/>
        </authorList>
    </citation>
    <scope>NUCLEOTIDE SEQUENCE [LARGE SCALE GENOMIC DNA]</scope>
    <source>
        <strain evidence="2 3">EAF2021</strain>
    </source>
</reference>
<sequence>MLLVYLLLSHSFGANPLSDVPPISVSIDQMKITGKCKVPPDYKQCPDTPSNEPCGKTCWYNPLNAEQSVDPPTFEYTFKGEQYQIYGKNAENHGKFALYLDDVFVENVTQQIKDDDFPYDLQYTSPLLPYGTHTIKVKSVGEDLEIWKFTYWPSVHAQRLNSTEMQPPWNVESDKIGGLREWAHENNKAGVKKVHTLQFSKIWVYGSKDNTHGDMLFMINGEEHYINQNSSSRVDGALVYESENLPLNNYTITFSQHIEDCVLYCIYYIQDQPPPTPPPISVSIDQMKITGKCKVPPDYKQCTNTLSNEPCGKTCWYNPLNAEQSVDPPTFEYTFRGEKYQIYGKNAENHGKFALYLDDVFVENVTQQIKDDDFPYDLQYTSPTLPYGTHTIKVKSVGEDLEIWKFTYWPSVHAQRLNSTEILPLWNVESDKIGGLREFAHENSFAGVNKTCMLKFSKIWVYGSTDSNHGDMFFSINDDYHYINQHTQNRNDGILLYESDYLSLKDYNLTFSQHVEDCILYCIYYIPVETTIPISVGIGQMTITGEMGTSEDRACGGSEVSKLPCGQTSWFNPERPAHKANPPTYSYKFKGEKFQVYGKYDPDHGEYNLLLDGQLIKTINQYGTYDVPYALQYTSDILPYGEHTIKIEMLGAQFELYKFTYWPMVHALRLNSTEFSPSWNVESDKIGGLREYAHENSFAGVKKIRTFRFSKIWVYGSTDNAHGDMFFGINGEDHYINQNTSSRVDGVLLYESEYLPLEDYTVTFSQHIEDCVLYCVYYLPYTFPLAPPISVSVDQIKITGSVGYSEDVKCESRVADSPCGKTVWYNPVSHSNNKPKFEYTFKGEMFQVFGKYDPDHGNYSLYLDDVLIKTIDQYGPVDVPYALQYTSDLLPYGNHTIRIEMMDKQFELYKFTYWPMVHAQRLNSTQILPLWNVESDKIGGLREWAHENSFAGVKKTTTARFSKLWIYGSTDYTHGDMSFTINGEQHYINQLSSNRVDGVLLYESEELPLADYTLTFSQHVEDCVLYCIFYLPYPVPTPPPISVRIGQMTITGEMGTSEDRACGGSEVSKLPCGQTSWFNPDRPAHKANPPTYSYKFKGEKFQVYGKYDPDHGEYNLLLDGQLIKTINQYGTYDVPYALQYTSDILPYGEHTIKIEMLGAQFELYKFTYWPMVHALRLNSTQILPLWNVESDKIGGLREYAHENSFAGVKKTTVVEFSKIWVYGSTDNTHGDMLFKINDQEHYINQTSPSRVDGALVYESNYIPLDRYTLTFSQHIEDCVLYCIYYIPLPAPTPTPSPSQSPSPSASPEQTPKDFILDDDNCNFEKNIRCNVTITEEEKHVIVKVNVTNFSGYKHDENGGAIHIINGGIYCNNSEFNSCESGKAGGAIYIHNVFEYSYGLNLENLDFNNCQADYGGAVYIYSKSVKSVANVKYCNFNGNKATAPKSTTNNNFGGSALFLMIHEGNFDSNTFKENKGIGGALKIINNFPEDDKSFFSMKLLGSANHGSVYISDCSFEIEKDSDCSLFYVSGNNGAFVEVNNCHFTGTLSQGSHYIDGKVIAEKSPQLVVKDCKFSSDFKNSINIDNNNKFISIDVKSQVFEGESKTNEKVENKNKKWKMITTLILPAVGFTTIVVFVIAIVIMKKLNHEATTELPQEINESLL</sequence>
<name>A0ABR2HWQ7_9EUKA</name>